<evidence type="ECO:0000256" key="3">
    <source>
        <dbReference type="ARBA" id="ARBA00022475"/>
    </source>
</evidence>
<feature type="transmembrane region" description="Helical" evidence="7">
    <location>
        <begin position="361"/>
        <end position="383"/>
    </location>
</feature>
<dbReference type="Proteomes" id="UP000199026">
    <property type="component" value="Unassembled WGS sequence"/>
</dbReference>
<dbReference type="GO" id="GO:0005886">
    <property type="term" value="C:plasma membrane"/>
    <property type="evidence" value="ECO:0007669"/>
    <property type="project" value="UniProtKB-SubCell"/>
</dbReference>
<evidence type="ECO:0000256" key="1">
    <source>
        <dbReference type="ARBA" id="ARBA00004651"/>
    </source>
</evidence>
<keyword evidence="5 7" id="KW-1133">Transmembrane helix</keyword>
<dbReference type="AlphaFoldDB" id="A0A1H3M7P0"/>
<dbReference type="NCBIfam" id="TIGR01185">
    <property type="entry name" value="devC"/>
    <property type="match status" value="1"/>
</dbReference>
<comment type="subcellular location">
    <subcellularLocation>
        <location evidence="1">Cell membrane</location>
        <topology evidence="1">Multi-pass membrane protein</topology>
    </subcellularLocation>
</comment>
<feature type="transmembrane region" description="Helical" evidence="7">
    <location>
        <begin position="323"/>
        <end position="349"/>
    </location>
</feature>
<evidence type="ECO:0000256" key="6">
    <source>
        <dbReference type="ARBA" id="ARBA00023136"/>
    </source>
</evidence>
<keyword evidence="3" id="KW-1003">Cell membrane</keyword>
<protein>
    <submittedName>
        <fullName evidence="9">Putative ABC transport system permease protein</fullName>
    </submittedName>
</protein>
<dbReference type="OrthoDB" id="180999at2"/>
<keyword evidence="4 7" id="KW-0812">Transmembrane</keyword>
<reference evidence="9 10" key="1">
    <citation type="submission" date="2016-10" db="EMBL/GenBank/DDBJ databases">
        <authorList>
            <person name="de Groot N.N."/>
        </authorList>
    </citation>
    <scope>NUCLEOTIDE SEQUENCE [LARGE SCALE GENOMIC DNA]</scope>
    <source>
        <strain evidence="9 10">DSM 24677</strain>
    </source>
</reference>
<evidence type="ECO:0000256" key="5">
    <source>
        <dbReference type="ARBA" id="ARBA00022989"/>
    </source>
</evidence>
<evidence type="ECO:0000256" key="2">
    <source>
        <dbReference type="ARBA" id="ARBA00022448"/>
    </source>
</evidence>
<evidence type="ECO:0000259" key="8">
    <source>
        <dbReference type="Pfam" id="PF02687"/>
    </source>
</evidence>
<dbReference type="PANTHER" id="PTHR43738">
    <property type="entry name" value="ABC TRANSPORTER, MEMBRANE PROTEIN"/>
    <property type="match status" value="1"/>
</dbReference>
<keyword evidence="10" id="KW-1185">Reference proteome</keyword>
<dbReference type="STRING" id="576131.SAMN05444486_103443"/>
<keyword evidence="6 7" id="KW-0472">Membrane</keyword>
<dbReference type="Pfam" id="PF02687">
    <property type="entry name" value="FtsX"/>
    <property type="match status" value="1"/>
</dbReference>
<dbReference type="PIRSF" id="PIRSF031773">
    <property type="entry name" value="DevC"/>
    <property type="match status" value="1"/>
</dbReference>
<name>A0A1H3M7P0_9RHOB</name>
<feature type="transmembrane region" description="Helical" evidence="7">
    <location>
        <begin position="26"/>
        <end position="46"/>
    </location>
</feature>
<evidence type="ECO:0000313" key="10">
    <source>
        <dbReference type="Proteomes" id="UP000199026"/>
    </source>
</evidence>
<dbReference type="GeneID" id="78125390"/>
<evidence type="ECO:0000256" key="4">
    <source>
        <dbReference type="ARBA" id="ARBA00022692"/>
    </source>
</evidence>
<dbReference type="EMBL" id="FNPR01000003">
    <property type="protein sequence ID" value="SDY72757.1"/>
    <property type="molecule type" value="Genomic_DNA"/>
</dbReference>
<gene>
    <name evidence="9" type="ORF">SAMN05444486_103443</name>
</gene>
<keyword evidence="2" id="KW-0813">Transport</keyword>
<organism evidence="9 10">
    <name type="scientific">Lentibacter algarum</name>
    <dbReference type="NCBI Taxonomy" id="576131"/>
    <lineage>
        <taxon>Bacteria</taxon>
        <taxon>Pseudomonadati</taxon>
        <taxon>Pseudomonadota</taxon>
        <taxon>Alphaproteobacteria</taxon>
        <taxon>Rhodobacterales</taxon>
        <taxon>Roseobacteraceae</taxon>
        <taxon>Lentibacter</taxon>
    </lineage>
</organism>
<feature type="domain" description="ABC3 transporter permease C-terminal" evidence="8">
    <location>
        <begin position="275"/>
        <end position="386"/>
    </location>
</feature>
<dbReference type="InterPro" id="IPR051125">
    <property type="entry name" value="ABC-4/HrtB_transporter"/>
</dbReference>
<proteinExistence type="predicted"/>
<evidence type="ECO:0000313" key="9">
    <source>
        <dbReference type="EMBL" id="SDY72757.1"/>
    </source>
</evidence>
<dbReference type="PANTHER" id="PTHR43738:SF1">
    <property type="entry name" value="HEMIN TRANSPORT SYSTEM PERMEASE PROTEIN HRTB-RELATED"/>
    <property type="match status" value="1"/>
</dbReference>
<feature type="transmembrane region" description="Helical" evidence="7">
    <location>
        <begin position="270"/>
        <end position="291"/>
    </location>
</feature>
<dbReference type="InterPro" id="IPR003838">
    <property type="entry name" value="ABC3_permease_C"/>
</dbReference>
<dbReference type="InterPro" id="IPR005891">
    <property type="entry name" value="DevC"/>
</dbReference>
<accession>A0A1H3M7P0</accession>
<sequence>MSKLLERLLGRLPVGWLQLTHSRTRFVAAVAGVAFANLLVFMQLGIMGAMSTATLAPYNFLDADIMISAEDANTLTDGSNVARARLFQAMTVAGVESGAPLFVGILEFKLPDGTNSTLQTFATEVADRDFLSAEIAAQFSRLTQENTALIDTKTRGVDASVFADLKDGKPFAFEVNGQTLTAIGTLELGGGFSADGTLFVSDQTFLRFFGKRSSGAPNHVLLKVADGVSPQVVAERLRSILPAASVQVNTLAEYKAADLAYQSLERPTGIIFGFGVLIGIIVGIVIVYQVLSTDVADHLKEYATFKAMGYEHRFFLGIVLEEAGILAVFGFIPGFIVSMGLYAGLSAVTSLPVYMDGTRPFMVFFGTLAACALSGAIATRRLAAADPADLF</sequence>
<dbReference type="RefSeq" id="WP_089892852.1">
    <property type="nucleotide sequence ID" value="NZ_CALJFH010000037.1"/>
</dbReference>
<evidence type="ECO:0000256" key="7">
    <source>
        <dbReference type="SAM" id="Phobius"/>
    </source>
</evidence>